<gene>
    <name evidence="2" type="ORF">L9S41_13110</name>
</gene>
<sequence>MAFALPPYHPPDFTASRLAQAPVARFVAVERDGVAPAEYHATSVFPEYLQLAPGDWRLLKESRMDCVVRLGAAEDLEVVEFRRLCRGDRVALGRREDGGDGILVHTSGFRAAARRAEKFAFRTLTTRETSFSYDYDELYALLGHERHQGFVLWVLGPALAFDRDARAAFVRLVRAGFVHGVLAGNALPTHDLEAALHGTALGQEIYRKRPVAEGHYKHLDTLNSLRALGSVEAAVARGLVCEGIVHALVQNHIPYVFAGSIRDDGPLPGVIADACAAQDAMRALARRATTVICLATQLHTIATGNLTPSYQVLADGRVRPVYFYSVDMSEFAAQKLINRGSLTTRAILTNAQDFVVTLERGLTTS</sequence>
<evidence type="ECO:0000259" key="1">
    <source>
        <dbReference type="Pfam" id="PF21570"/>
    </source>
</evidence>
<dbReference type="Gene3D" id="2.40.420.10">
    <property type="entry name" value="conserved putative lor/sdh protein from methanococcus maripaludis s2 domain"/>
    <property type="match status" value="1"/>
</dbReference>
<proteinExistence type="predicted"/>
<keyword evidence="3" id="KW-1185">Reference proteome</keyword>
<feature type="domain" description="Arginine dihydrolase ArgZ/ArgE-like C-terminal second subdomain" evidence="1">
    <location>
        <begin position="146"/>
        <end position="357"/>
    </location>
</feature>
<dbReference type="EMBL" id="CP092109">
    <property type="protein sequence ID" value="UWZ78614.1"/>
    <property type="molecule type" value="Genomic_DNA"/>
</dbReference>
<dbReference type="Proteomes" id="UP001060414">
    <property type="component" value="Chromosome"/>
</dbReference>
<dbReference type="Gene3D" id="3.40.50.10690">
    <property type="entry name" value="putative lor/sdh protein like domains"/>
    <property type="match status" value="1"/>
</dbReference>
<reference evidence="2" key="1">
    <citation type="journal article" date="2022" name="Environ. Microbiol.">
        <title>Geoalkalibacter halelectricus SAP #1 sp. nov. possessing extracellular electron transfer and mineral#reducing capabilities from a haloalkaline environment.</title>
        <authorList>
            <person name="Yadav S."/>
            <person name="Singh R."/>
            <person name="Sundharam S.S."/>
            <person name="Chaudhary S."/>
            <person name="Krishnamurthi S."/>
            <person name="Patil S.A."/>
        </authorList>
    </citation>
    <scope>NUCLEOTIDE SEQUENCE</scope>
    <source>
        <strain evidence="2">SAP-1</strain>
    </source>
</reference>
<evidence type="ECO:0000313" key="3">
    <source>
        <dbReference type="Proteomes" id="UP001060414"/>
    </source>
</evidence>
<evidence type="ECO:0000313" key="2">
    <source>
        <dbReference type="EMBL" id="UWZ78614.1"/>
    </source>
</evidence>
<accession>A0ABY5ZJH8</accession>
<name>A0ABY5ZJH8_9BACT</name>
<organism evidence="2 3">
    <name type="scientific">Geoalkalibacter halelectricus</name>
    <dbReference type="NCBI Taxonomy" id="2847045"/>
    <lineage>
        <taxon>Bacteria</taxon>
        <taxon>Pseudomonadati</taxon>
        <taxon>Thermodesulfobacteriota</taxon>
        <taxon>Desulfuromonadia</taxon>
        <taxon>Desulfuromonadales</taxon>
        <taxon>Geoalkalibacteraceae</taxon>
        <taxon>Geoalkalibacter</taxon>
    </lineage>
</organism>
<dbReference type="RefSeq" id="WP_260746970.1">
    <property type="nucleotide sequence ID" value="NZ_CP092109.1"/>
</dbReference>
<protein>
    <recommendedName>
        <fullName evidence="1">Arginine dihydrolase ArgZ/ArgE-like C-terminal second subdomain domain-containing protein</fullName>
    </recommendedName>
</protein>
<dbReference type="Pfam" id="PF21570">
    <property type="entry name" value="ArgZ-like_C_2nd"/>
    <property type="match status" value="1"/>
</dbReference>
<dbReference type="InterPro" id="IPR048963">
    <property type="entry name" value="ArgZ/ArgE-like_C_2nd"/>
</dbReference>